<evidence type="ECO:0000313" key="1">
    <source>
        <dbReference type="EMBL" id="USE83737.1"/>
    </source>
</evidence>
<dbReference type="EMBL" id="CP098732">
    <property type="protein sequence ID" value="USE83737.1"/>
    <property type="molecule type" value="Genomic_DNA"/>
</dbReference>
<protein>
    <submittedName>
        <fullName evidence="1">Uncharacterized protein</fullName>
    </submittedName>
</protein>
<sequence length="59" mass="6952">MFYFAELNCCRVLSTPPADVYAVYLARLQDSPRVAYFLNHLKEYLAQHVDNLVQHRTLH</sequence>
<name>A0AAE9S0G6_9GAMM</name>
<dbReference type="RefSeq" id="WP_252221559.1">
    <property type="nucleotide sequence ID" value="NZ_CP098732.1"/>
</dbReference>
<organism evidence="1 2">
    <name type="scientific">Acinetobacter tibetensis</name>
    <dbReference type="NCBI Taxonomy" id="2943497"/>
    <lineage>
        <taxon>Bacteria</taxon>
        <taxon>Pseudomonadati</taxon>
        <taxon>Pseudomonadota</taxon>
        <taxon>Gammaproteobacteria</taxon>
        <taxon>Moraxellales</taxon>
        <taxon>Moraxellaceae</taxon>
        <taxon>Acinetobacter</taxon>
    </lineage>
</organism>
<dbReference type="AlphaFoldDB" id="A0AAE9S0G6"/>
<proteinExistence type="predicted"/>
<dbReference type="Proteomes" id="UP001056716">
    <property type="component" value="Chromosome"/>
</dbReference>
<accession>A0AAE9S0G6</accession>
<reference evidence="1" key="1">
    <citation type="submission" date="2022-06" db="EMBL/GenBank/DDBJ databases">
        <title>Isolation, identification and characterization of iprodione-degrading strains in Lhasa, Tibet.</title>
        <authorList>
            <person name="Pan H."/>
        </authorList>
    </citation>
    <scope>NUCLEOTIDE SEQUENCE</scope>
    <source>
        <strain evidence="1">Y-23</strain>
    </source>
</reference>
<gene>
    <name evidence="1" type="ORF">M5E07_02515</name>
</gene>
<keyword evidence="2" id="KW-1185">Reference proteome</keyword>
<dbReference type="KEGG" id="atz:M5E07_02515"/>
<evidence type="ECO:0000313" key="2">
    <source>
        <dbReference type="Proteomes" id="UP001056716"/>
    </source>
</evidence>